<dbReference type="Pfam" id="PF01066">
    <property type="entry name" value="CDP-OH_P_transf"/>
    <property type="match status" value="1"/>
</dbReference>
<keyword evidence="5 13" id="KW-0812">Transmembrane</keyword>
<dbReference type="PROSITE" id="PS00379">
    <property type="entry name" value="CDP_ALCOHOL_P_TRANSF"/>
    <property type="match status" value="1"/>
</dbReference>
<feature type="transmembrane region" description="Helical" evidence="13">
    <location>
        <begin position="137"/>
        <end position="157"/>
    </location>
</feature>
<protein>
    <submittedName>
        <fullName evidence="14">CDP-alcohol phosphatidyltransferase family protein</fullName>
    </submittedName>
</protein>
<evidence type="ECO:0000256" key="13">
    <source>
        <dbReference type="SAM" id="Phobius"/>
    </source>
</evidence>
<feature type="transmembrane region" description="Helical" evidence="13">
    <location>
        <begin position="169"/>
        <end position="189"/>
    </location>
</feature>
<evidence type="ECO:0000313" key="15">
    <source>
        <dbReference type="Proteomes" id="UP001597018"/>
    </source>
</evidence>
<dbReference type="InterPro" id="IPR000462">
    <property type="entry name" value="CDP-OH_P_trans"/>
</dbReference>
<evidence type="ECO:0000256" key="5">
    <source>
        <dbReference type="ARBA" id="ARBA00022692"/>
    </source>
</evidence>
<evidence type="ECO:0000256" key="1">
    <source>
        <dbReference type="ARBA" id="ARBA00004141"/>
    </source>
</evidence>
<evidence type="ECO:0000313" key="14">
    <source>
        <dbReference type="EMBL" id="MFD0920249.1"/>
    </source>
</evidence>
<keyword evidence="9" id="KW-0594">Phospholipid biosynthesis</keyword>
<organism evidence="14 15">
    <name type="scientific">Saccharopolyspora rosea</name>
    <dbReference type="NCBI Taxonomy" id="524884"/>
    <lineage>
        <taxon>Bacteria</taxon>
        <taxon>Bacillati</taxon>
        <taxon>Actinomycetota</taxon>
        <taxon>Actinomycetes</taxon>
        <taxon>Pseudonocardiales</taxon>
        <taxon>Pseudonocardiaceae</taxon>
        <taxon>Saccharopolyspora</taxon>
    </lineage>
</organism>
<dbReference type="InterPro" id="IPR050324">
    <property type="entry name" value="CDP-alcohol_PTase-I"/>
</dbReference>
<feature type="transmembrane region" description="Helical" evidence="13">
    <location>
        <begin position="68"/>
        <end position="91"/>
    </location>
</feature>
<evidence type="ECO:0000256" key="10">
    <source>
        <dbReference type="ARBA" id="ARBA00023264"/>
    </source>
</evidence>
<comment type="subcellular location">
    <subcellularLocation>
        <location evidence="1">Membrane</location>
        <topology evidence="1">Multi-pass membrane protein</topology>
    </subcellularLocation>
</comment>
<dbReference type="Gene3D" id="1.20.120.1760">
    <property type="match status" value="1"/>
</dbReference>
<evidence type="ECO:0000256" key="11">
    <source>
        <dbReference type="RuleBase" id="RU003750"/>
    </source>
</evidence>
<name>A0ABW3FTV4_9PSEU</name>
<evidence type="ECO:0000256" key="2">
    <source>
        <dbReference type="ARBA" id="ARBA00010441"/>
    </source>
</evidence>
<gene>
    <name evidence="14" type="ORF">ACFQ16_10910</name>
</gene>
<dbReference type="RefSeq" id="WP_380757597.1">
    <property type="nucleotide sequence ID" value="NZ_BAABLT010000017.1"/>
</dbReference>
<evidence type="ECO:0000256" key="8">
    <source>
        <dbReference type="ARBA" id="ARBA00023136"/>
    </source>
</evidence>
<keyword evidence="10" id="KW-1208">Phospholipid metabolism</keyword>
<evidence type="ECO:0000256" key="7">
    <source>
        <dbReference type="ARBA" id="ARBA00023098"/>
    </source>
</evidence>
<evidence type="ECO:0000256" key="6">
    <source>
        <dbReference type="ARBA" id="ARBA00022989"/>
    </source>
</evidence>
<keyword evidence="15" id="KW-1185">Reference proteome</keyword>
<proteinExistence type="inferred from homology"/>
<dbReference type="Proteomes" id="UP001597018">
    <property type="component" value="Unassembled WGS sequence"/>
</dbReference>
<feature type="region of interest" description="Disordered" evidence="12">
    <location>
        <begin position="1"/>
        <end position="35"/>
    </location>
</feature>
<comment type="similarity">
    <text evidence="2 11">Belongs to the CDP-alcohol phosphatidyltransferase class-I family.</text>
</comment>
<dbReference type="PANTHER" id="PTHR14269:SF62">
    <property type="entry name" value="CDP-DIACYLGLYCEROL--GLYCEROL-3-PHOSPHATE 3-PHOSPHATIDYLTRANSFERASE 1, CHLOROPLASTIC"/>
    <property type="match status" value="1"/>
</dbReference>
<evidence type="ECO:0000256" key="12">
    <source>
        <dbReference type="SAM" id="MobiDB-lite"/>
    </source>
</evidence>
<dbReference type="PANTHER" id="PTHR14269">
    <property type="entry name" value="CDP-DIACYLGLYCEROL--GLYCEROL-3-PHOSPHATE 3-PHOSPHATIDYLTRANSFERASE-RELATED"/>
    <property type="match status" value="1"/>
</dbReference>
<evidence type="ECO:0000256" key="4">
    <source>
        <dbReference type="ARBA" id="ARBA00022679"/>
    </source>
</evidence>
<feature type="compositionally biased region" description="Basic and acidic residues" evidence="12">
    <location>
        <begin position="1"/>
        <end position="14"/>
    </location>
</feature>
<feature type="transmembrane region" description="Helical" evidence="13">
    <location>
        <begin position="201"/>
        <end position="228"/>
    </location>
</feature>
<evidence type="ECO:0000256" key="9">
    <source>
        <dbReference type="ARBA" id="ARBA00023209"/>
    </source>
</evidence>
<sequence>MVHDADSTTDETRTGGRAVNPGSGDENSPPQPDPGLARIKEAAAGVWADPWWTVPNLLSVIRLAGVPLFLWLLLGPRADLLALLVLVLSGVTDWLDGKLARWLNQYSRIGELLDPAADRLYIVATLVAFVMRDVIPWWAAAALIGRDVVLTLCLPVLRYHGYEPPEVHYLGKAATFCLMYAFPLLLLVQAESAVTAVARPIAYAFTCWGGALYLWAGILYLGQVVAAVRQTRSAPR</sequence>
<keyword evidence="8 13" id="KW-0472">Membrane</keyword>
<keyword evidence="7" id="KW-0443">Lipid metabolism</keyword>
<dbReference type="EMBL" id="JBHTIW010000006">
    <property type="protein sequence ID" value="MFD0920249.1"/>
    <property type="molecule type" value="Genomic_DNA"/>
</dbReference>
<accession>A0ABW3FTV4</accession>
<dbReference type="InterPro" id="IPR048254">
    <property type="entry name" value="CDP_ALCOHOL_P_TRANSF_CS"/>
</dbReference>
<comment type="caution">
    <text evidence="14">The sequence shown here is derived from an EMBL/GenBank/DDBJ whole genome shotgun (WGS) entry which is preliminary data.</text>
</comment>
<dbReference type="InterPro" id="IPR043130">
    <property type="entry name" value="CDP-OH_PTrfase_TM_dom"/>
</dbReference>
<reference evidence="15" key="1">
    <citation type="journal article" date="2019" name="Int. J. Syst. Evol. Microbiol.">
        <title>The Global Catalogue of Microorganisms (GCM) 10K type strain sequencing project: providing services to taxonomists for standard genome sequencing and annotation.</title>
        <authorList>
            <consortium name="The Broad Institute Genomics Platform"/>
            <consortium name="The Broad Institute Genome Sequencing Center for Infectious Disease"/>
            <person name="Wu L."/>
            <person name="Ma J."/>
        </authorList>
    </citation>
    <scope>NUCLEOTIDE SEQUENCE [LARGE SCALE GENOMIC DNA]</scope>
    <source>
        <strain evidence="15">CCUG 56401</strain>
    </source>
</reference>
<keyword evidence="3" id="KW-0444">Lipid biosynthesis</keyword>
<keyword evidence="6 13" id="KW-1133">Transmembrane helix</keyword>
<evidence type="ECO:0000256" key="3">
    <source>
        <dbReference type="ARBA" id="ARBA00022516"/>
    </source>
</evidence>
<keyword evidence="4 11" id="KW-0808">Transferase</keyword>